<dbReference type="SUPFAM" id="SSF53720">
    <property type="entry name" value="ALDH-like"/>
    <property type="match status" value="1"/>
</dbReference>
<protein>
    <submittedName>
        <fullName evidence="4">Aldehyde dehydrogenase</fullName>
    </submittedName>
</protein>
<dbReference type="GO" id="GO:0008911">
    <property type="term" value="F:lactaldehyde dehydrogenase (NAD+) activity"/>
    <property type="evidence" value="ECO:0007669"/>
    <property type="project" value="TreeGrafter"/>
</dbReference>
<dbReference type="InterPro" id="IPR051020">
    <property type="entry name" value="ALDH-related_metabolic_enz"/>
</dbReference>
<evidence type="ECO:0000256" key="2">
    <source>
        <dbReference type="ARBA" id="ARBA00023002"/>
    </source>
</evidence>
<evidence type="ECO:0000313" key="5">
    <source>
        <dbReference type="Proteomes" id="UP000254266"/>
    </source>
</evidence>
<dbReference type="PANTHER" id="PTHR42991:SF1">
    <property type="entry name" value="ALDEHYDE DEHYDROGENASE"/>
    <property type="match status" value="1"/>
</dbReference>
<dbReference type="EMBL" id="QFXC01000013">
    <property type="protein sequence ID" value="RDH81719.1"/>
    <property type="molecule type" value="Genomic_DNA"/>
</dbReference>
<proteinExistence type="inferred from homology"/>
<dbReference type="Gene3D" id="3.40.309.10">
    <property type="entry name" value="Aldehyde Dehydrogenase, Chain A, domain 2"/>
    <property type="match status" value="1"/>
</dbReference>
<dbReference type="PANTHER" id="PTHR42991">
    <property type="entry name" value="ALDEHYDE DEHYDROGENASE"/>
    <property type="match status" value="1"/>
</dbReference>
<evidence type="ECO:0000259" key="3">
    <source>
        <dbReference type="Pfam" id="PF00171"/>
    </source>
</evidence>
<comment type="similarity">
    <text evidence="1">Belongs to the aldehyde dehydrogenase family.</text>
</comment>
<dbReference type="Gene3D" id="3.40.605.10">
    <property type="entry name" value="Aldehyde Dehydrogenase, Chain A, domain 1"/>
    <property type="match status" value="1"/>
</dbReference>
<keyword evidence="2" id="KW-0560">Oxidoreductase</keyword>
<dbReference type="Proteomes" id="UP000254266">
    <property type="component" value="Unassembled WGS sequence"/>
</dbReference>
<dbReference type="InterPro" id="IPR016161">
    <property type="entry name" value="Ald_DH/histidinol_DH"/>
</dbReference>
<organism evidence="4 5">
    <name type="scientific">endosymbiont of Galathealinum brachiosum</name>
    <dbReference type="NCBI Taxonomy" id="2200906"/>
    <lineage>
        <taxon>Bacteria</taxon>
        <taxon>Pseudomonadati</taxon>
        <taxon>Pseudomonadota</taxon>
        <taxon>Gammaproteobacteria</taxon>
        <taxon>sulfur-oxidizing symbionts</taxon>
    </lineage>
</organism>
<dbReference type="InterPro" id="IPR015590">
    <property type="entry name" value="Aldehyde_DH_dom"/>
</dbReference>
<evidence type="ECO:0000256" key="1">
    <source>
        <dbReference type="ARBA" id="ARBA00009986"/>
    </source>
</evidence>
<name>A0A370DA01_9GAMM</name>
<evidence type="ECO:0000313" key="4">
    <source>
        <dbReference type="EMBL" id="RDH81719.1"/>
    </source>
</evidence>
<comment type="caution">
    <text evidence="4">The sequence shown here is derived from an EMBL/GenBank/DDBJ whole genome shotgun (WGS) entry which is preliminary data.</text>
</comment>
<accession>A0A370DA01</accession>
<sequence>MITGNIKASGKLDVTAPYDGQLIATVDKVDKNAIDHALNIASDLYNDRSKWLSADKRIEILTRLSALMEDNAERLILISAQEGGKPLNDTKVEMARAIDGINNCIECIRNNHGEEIPMGLNAASMNRLAFTSHEPIGVVVAVSAFNHPINLIVHQVGPAVASGCPVIIKPADDTPLSCYELVKLFHQAGLPEEWAQVVSPESHDVAEALVTDSRVGFFSFIGSARVGWMLRSKLAPGARCALEHGGVAPVIVAADADLQSALPMLAKGGFYHAGQVCVSVQRVFVEKAIARQVAEKIAELGNKMTVGDPTSADTDIGPIIRHSETNRINEWVEEAINAGAERISGSGKISDSCYSPTVLFNPPENTSVTCKEIFGPVICVYEYEDIDEAIKRANSLDVSFQAAVYTSNLDTAMHAYKQLNASAVMVNDFTAFRVDWMPFAGLRQSGMGVGGIPHTFKDMQIEKMIVIKSGKL</sequence>
<feature type="domain" description="Aldehyde dehydrogenase" evidence="3">
    <location>
        <begin position="9"/>
        <end position="462"/>
    </location>
</feature>
<dbReference type="Pfam" id="PF00171">
    <property type="entry name" value="Aldedh"/>
    <property type="match status" value="1"/>
</dbReference>
<dbReference type="AlphaFoldDB" id="A0A370DA01"/>
<keyword evidence="5" id="KW-1185">Reference proteome</keyword>
<reference evidence="4 5" key="1">
    <citation type="journal article" date="2018" name="ISME J.">
        <title>Endosymbiont genomes yield clues of tubeworm success.</title>
        <authorList>
            <person name="Li Y."/>
            <person name="Liles M.R."/>
            <person name="Halanych K.M."/>
        </authorList>
    </citation>
    <scope>NUCLEOTIDE SEQUENCE [LARGE SCALE GENOMIC DNA]</scope>
    <source>
        <strain evidence="4">A1464</strain>
    </source>
</reference>
<dbReference type="InterPro" id="IPR016162">
    <property type="entry name" value="Ald_DH_N"/>
</dbReference>
<dbReference type="InterPro" id="IPR016163">
    <property type="entry name" value="Ald_DH_C"/>
</dbReference>
<gene>
    <name evidence="4" type="ORF">DIZ80_15730</name>
</gene>